<protein>
    <submittedName>
        <fullName evidence="2">Uncharacterized protein</fullName>
    </submittedName>
</protein>
<dbReference type="Proteomes" id="UP000198683">
    <property type="component" value="Unassembled WGS sequence"/>
</dbReference>
<evidence type="ECO:0000313" key="3">
    <source>
        <dbReference type="Proteomes" id="UP000198683"/>
    </source>
</evidence>
<reference evidence="2 3" key="1">
    <citation type="submission" date="2016-10" db="EMBL/GenBank/DDBJ databases">
        <authorList>
            <person name="de Groot N.N."/>
        </authorList>
    </citation>
    <scope>NUCLEOTIDE SEQUENCE [LARGE SCALE GENOMIC DNA]</scope>
    <source>
        <strain evidence="2 3">CGMCC 4.5681</strain>
    </source>
</reference>
<accession>A0A1G9QQ23</accession>
<proteinExistence type="predicted"/>
<dbReference type="AlphaFoldDB" id="A0A1G9QQ23"/>
<feature type="compositionally biased region" description="Pro residues" evidence="1">
    <location>
        <begin position="273"/>
        <end position="283"/>
    </location>
</feature>
<feature type="compositionally biased region" description="Basic and acidic residues" evidence="1">
    <location>
        <begin position="236"/>
        <end position="265"/>
    </location>
</feature>
<sequence length="290" mass="31459">MPLPDFAIDYSVLHEARKDLHDLADRIGPTLKNSDFATLGKGDFGDAESIFGDQTLTNAFRSLYRLSQSPMDNAVDRLKRLGDLFGSVSDAYFDVDAQISDGLGVMGANMGLDDWRNKKDAWDYRNAHSDKCVPDKDGNMPSFCSATDPGPPPLDQTIDTPNGKVHTHLTLDDQGNVVKEETTVTSGDQTYTSVTTYTDGGKSYHTETTYADGGKVVADTHITEDDGGGTMTVVDQDGKKTDYTRDSRTDQWKKVGGDEDPHSDNDGDGIPDDAPPPRRPPGGGPSHQQI</sequence>
<keyword evidence="3" id="KW-1185">Reference proteome</keyword>
<evidence type="ECO:0000256" key="1">
    <source>
        <dbReference type="SAM" id="MobiDB-lite"/>
    </source>
</evidence>
<feature type="region of interest" description="Disordered" evidence="1">
    <location>
        <begin position="221"/>
        <end position="290"/>
    </location>
</feature>
<dbReference type="STRING" id="683260.SAMN05421874_14017"/>
<organism evidence="2 3">
    <name type="scientific">Nonomuraea maritima</name>
    <dbReference type="NCBI Taxonomy" id="683260"/>
    <lineage>
        <taxon>Bacteria</taxon>
        <taxon>Bacillati</taxon>
        <taxon>Actinomycetota</taxon>
        <taxon>Actinomycetes</taxon>
        <taxon>Streptosporangiales</taxon>
        <taxon>Streptosporangiaceae</taxon>
        <taxon>Nonomuraea</taxon>
    </lineage>
</organism>
<name>A0A1G9QQ23_9ACTN</name>
<dbReference type="EMBL" id="FNFB01000040">
    <property type="protein sequence ID" value="SDM13142.1"/>
    <property type="molecule type" value="Genomic_DNA"/>
</dbReference>
<evidence type="ECO:0000313" key="2">
    <source>
        <dbReference type="EMBL" id="SDM13142.1"/>
    </source>
</evidence>
<gene>
    <name evidence="2" type="ORF">SAMN05421874_14017</name>
</gene>